<comment type="similarity">
    <text evidence="2 12">Belongs to the ATPase protein 8 family.</text>
</comment>
<comment type="subcellular location">
    <subcellularLocation>
        <location evidence="1 12">Mitochondrion membrane</location>
        <topology evidence="1 12">Single-pass membrane protein</topology>
    </subcellularLocation>
</comment>
<keyword evidence="4 12" id="KW-0813">Transport</keyword>
<dbReference type="Pfam" id="PF00895">
    <property type="entry name" value="ATP-synt_8"/>
    <property type="match status" value="1"/>
</dbReference>
<dbReference type="InterPro" id="IPR001421">
    <property type="entry name" value="ATP8_metazoa"/>
</dbReference>
<evidence type="ECO:0000256" key="1">
    <source>
        <dbReference type="ARBA" id="ARBA00004304"/>
    </source>
</evidence>
<dbReference type="GO" id="GO:0015986">
    <property type="term" value="P:proton motive force-driven ATP synthesis"/>
    <property type="evidence" value="ECO:0007669"/>
    <property type="project" value="InterPro"/>
</dbReference>
<dbReference type="AlphaFoldDB" id="C7FIK7"/>
<evidence type="ECO:0000256" key="9">
    <source>
        <dbReference type="ARBA" id="ARBA00023065"/>
    </source>
</evidence>
<reference evidence="14" key="1">
    <citation type="journal article" date="2009" name="Genome Biol. Evol.">
        <title>Evolution of the mitochondrial genomes of gall midges (Diptera: Cecidomyiidae): rearrangement and severe truncation of tRNA genes.</title>
        <authorList>
            <person name="Beckenbach A.T."/>
            <person name="Joy J.B."/>
        </authorList>
    </citation>
    <scope>NUCLEOTIDE SEQUENCE</scope>
</reference>
<keyword evidence="5 12" id="KW-0138">CF(0)</keyword>
<dbReference type="EMBL" id="GQ387649">
    <property type="protein sequence ID" value="ACT80207.1"/>
    <property type="molecule type" value="Genomic_DNA"/>
</dbReference>
<gene>
    <name evidence="14" type="primary">atp8</name>
</gene>
<feature type="transmembrane region" description="Helical" evidence="13">
    <location>
        <begin position="6"/>
        <end position="29"/>
    </location>
</feature>
<evidence type="ECO:0000256" key="3">
    <source>
        <dbReference type="ARBA" id="ARBA00011291"/>
    </source>
</evidence>
<evidence type="ECO:0000256" key="13">
    <source>
        <dbReference type="SAM" id="Phobius"/>
    </source>
</evidence>
<sequence length="51" mass="6499">MPQMKPMNWMMIFIMINLILMFININIFFNKNNNNDNIKYYNSYKKMNWKW</sequence>
<evidence type="ECO:0000256" key="5">
    <source>
        <dbReference type="ARBA" id="ARBA00022547"/>
    </source>
</evidence>
<keyword evidence="8 13" id="KW-1133">Transmembrane helix</keyword>
<dbReference type="GO" id="GO:0045259">
    <property type="term" value="C:proton-transporting ATP synthase complex"/>
    <property type="evidence" value="ECO:0007669"/>
    <property type="project" value="UniProtKB-KW"/>
</dbReference>
<proteinExistence type="inferred from homology"/>
<name>C7FIK7_RHOPM</name>
<organism evidence="14">
    <name type="scientific">Rhopalomyia pomum</name>
    <name type="common">Sponge gall midge</name>
    <dbReference type="NCBI Taxonomy" id="608481"/>
    <lineage>
        <taxon>Eukaryota</taxon>
        <taxon>Metazoa</taxon>
        <taxon>Ecdysozoa</taxon>
        <taxon>Arthropoda</taxon>
        <taxon>Hexapoda</taxon>
        <taxon>Insecta</taxon>
        <taxon>Pterygota</taxon>
        <taxon>Neoptera</taxon>
        <taxon>Endopterygota</taxon>
        <taxon>Diptera</taxon>
        <taxon>Nematocera</taxon>
        <taxon>Sciaroidea</taxon>
        <taxon>Cecidomyiidae</taxon>
        <taxon>Rhopalomyia</taxon>
    </lineage>
</organism>
<accession>C7FIK7</accession>
<evidence type="ECO:0000256" key="8">
    <source>
        <dbReference type="ARBA" id="ARBA00022989"/>
    </source>
</evidence>
<protein>
    <recommendedName>
        <fullName evidence="12">ATP synthase complex subunit 8</fullName>
    </recommendedName>
</protein>
<evidence type="ECO:0000256" key="10">
    <source>
        <dbReference type="ARBA" id="ARBA00023128"/>
    </source>
</evidence>
<evidence type="ECO:0000313" key="14">
    <source>
        <dbReference type="EMBL" id="ACT80207.1"/>
    </source>
</evidence>
<keyword evidence="7 12" id="KW-0375">Hydrogen ion transport</keyword>
<evidence type="ECO:0000256" key="6">
    <source>
        <dbReference type="ARBA" id="ARBA00022692"/>
    </source>
</evidence>
<dbReference type="GO" id="GO:0015078">
    <property type="term" value="F:proton transmembrane transporter activity"/>
    <property type="evidence" value="ECO:0007669"/>
    <property type="project" value="InterPro"/>
</dbReference>
<geneLocation type="mitochondrion" evidence="14"/>
<keyword evidence="10 12" id="KW-0496">Mitochondrion</keyword>
<keyword evidence="11 13" id="KW-0472">Membrane</keyword>
<evidence type="ECO:0000256" key="4">
    <source>
        <dbReference type="ARBA" id="ARBA00022448"/>
    </source>
</evidence>
<evidence type="ECO:0000256" key="12">
    <source>
        <dbReference type="RuleBase" id="RU003661"/>
    </source>
</evidence>
<keyword evidence="9 12" id="KW-0406">Ion transport</keyword>
<keyword evidence="6 12" id="KW-0812">Transmembrane</keyword>
<evidence type="ECO:0000256" key="11">
    <source>
        <dbReference type="ARBA" id="ARBA00023136"/>
    </source>
</evidence>
<evidence type="ECO:0000256" key="2">
    <source>
        <dbReference type="ARBA" id="ARBA00008892"/>
    </source>
</evidence>
<comment type="subunit">
    <text evidence="3">F-type ATPases have 2 components, CF(1) - the catalytic core - and CF(0) - the membrane proton channel.</text>
</comment>
<dbReference type="GO" id="GO:0031966">
    <property type="term" value="C:mitochondrial membrane"/>
    <property type="evidence" value="ECO:0007669"/>
    <property type="project" value="UniProtKB-SubCell"/>
</dbReference>
<evidence type="ECO:0000256" key="7">
    <source>
        <dbReference type="ARBA" id="ARBA00022781"/>
    </source>
</evidence>